<dbReference type="GO" id="GO:0005524">
    <property type="term" value="F:ATP binding"/>
    <property type="evidence" value="ECO:0007669"/>
    <property type="project" value="UniProtKB-KW"/>
</dbReference>
<evidence type="ECO:0000256" key="1">
    <source>
        <dbReference type="PIRSR" id="PIRSR640198-1"/>
    </source>
</evidence>
<evidence type="ECO:0000313" key="6">
    <source>
        <dbReference type="Proteomes" id="UP000002420"/>
    </source>
</evidence>
<dbReference type="PANTHER" id="PTHR13504">
    <property type="entry name" value="FIDO DOMAIN-CONTAINING PROTEIN DDB_G0283145"/>
    <property type="match status" value="1"/>
</dbReference>
<dbReference type="InterPro" id="IPR036597">
    <property type="entry name" value="Fido-like_dom_sf"/>
</dbReference>
<feature type="site" description="Important for autoinhibition of adenylyltransferase activity" evidence="3">
    <location>
        <position position="47"/>
    </location>
</feature>
<dbReference type="InterPro" id="IPR040198">
    <property type="entry name" value="Fido_containing"/>
</dbReference>
<keyword evidence="6" id="KW-1185">Reference proteome</keyword>
<sequence length="250" mass="28467">MNYENRLLDNDRLQERIRGHRPLDAYEVKQLKEYYRIGLTYTSNALEGNSLTESETKVVLEDGITIGGKPLKDHFEAIGHSEAFDLLYRLAERQEITEADILDLHRLFYYRIDAETAGKYRERNVIITGTDFTPPAPAAVPSAMAEFLGNLPSLRSLHPVEYSAMLHLQLVTIHPFIDGNGRTARLLMNLALLQAGYPITIIPPIIRADYIAALRTSNKGDNQPFINFISCCVWESQKEYLRLLESLDRS</sequence>
<dbReference type="AlphaFoldDB" id="B3E7X6"/>
<evidence type="ECO:0000313" key="5">
    <source>
        <dbReference type="EMBL" id="ACD96549.1"/>
    </source>
</evidence>
<dbReference type="STRING" id="398767.Glov_2836"/>
<name>B3E7X6_TRIL1</name>
<keyword evidence="2" id="KW-0547">Nucleotide-binding</keyword>
<dbReference type="SUPFAM" id="SSF140931">
    <property type="entry name" value="Fic-like"/>
    <property type="match status" value="1"/>
</dbReference>
<evidence type="ECO:0000259" key="4">
    <source>
        <dbReference type="PROSITE" id="PS51459"/>
    </source>
</evidence>
<feature type="binding site" evidence="2">
    <location>
        <position position="218"/>
    </location>
    <ligand>
        <name>ATP</name>
        <dbReference type="ChEBI" id="CHEBI:30616"/>
    </ligand>
</feature>
<dbReference type="InterPro" id="IPR003812">
    <property type="entry name" value="Fido"/>
</dbReference>
<organism evidence="5 6">
    <name type="scientific">Trichlorobacter lovleyi (strain ATCC BAA-1151 / DSM 17278 / SZ)</name>
    <name type="common">Geobacter lovleyi</name>
    <dbReference type="NCBI Taxonomy" id="398767"/>
    <lineage>
        <taxon>Bacteria</taxon>
        <taxon>Pseudomonadati</taxon>
        <taxon>Thermodesulfobacteriota</taxon>
        <taxon>Desulfuromonadia</taxon>
        <taxon>Geobacterales</taxon>
        <taxon>Geobacteraceae</taxon>
        <taxon>Trichlorobacter</taxon>
    </lineage>
</organism>
<protein>
    <submittedName>
        <fullName evidence="5">Filamentation induced by cAMP protein Fic</fullName>
    </submittedName>
</protein>
<proteinExistence type="predicted"/>
<dbReference type="Proteomes" id="UP000002420">
    <property type="component" value="Chromosome"/>
</dbReference>
<dbReference type="Gene3D" id="1.10.3290.10">
    <property type="entry name" value="Fido-like domain"/>
    <property type="match status" value="1"/>
</dbReference>
<accession>B3E7X6</accession>
<feature type="active site" evidence="1">
    <location>
        <position position="174"/>
    </location>
</feature>
<dbReference type="PROSITE" id="PS51459">
    <property type="entry name" value="FIDO"/>
    <property type="match status" value="1"/>
</dbReference>
<reference evidence="5 6" key="1">
    <citation type="submission" date="2008-05" db="EMBL/GenBank/DDBJ databases">
        <title>Complete sequence of chromosome of Geobacter lovleyi SZ.</title>
        <authorList>
            <consortium name="US DOE Joint Genome Institute"/>
            <person name="Lucas S."/>
            <person name="Copeland A."/>
            <person name="Lapidus A."/>
            <person name="Glavina del Rio T."/>
            <person name="Dalin E."/>
            <person name="Tice H."/>
            <person name="Bruce D."/>
            <person name="Goodwin L."/>
            <person name="Pitluck S."/>
            <person name="Chertkov O."/>
            <person name="Meincke L."/>
            <person name="Brettin T."/>
            <person name="Detter J.C."/>
            <person name="Han C."/>
            <person name="Tapia R."/>
            <person name="Kuske C.R."/>
            <person name="Schmutz J."/>
            <person name="Larimer F."/>
            <person name="Land M."/>
            <person name="Hauser L."/>
            <person name="Kyrpides N."/>
            <person name="Mikhailova N."/>
            <person name="Sung Y."/>
            <person name="Fletcher K.E."/>
            <person name="Ritalahti K.M."/>
            <person name="Loeffler F.E."/>
            <person name="Richardson P."/>
        </authorList>
    </citation>
    <scope>NUCLEOTIDE SEQUENCE [LARGE SCALE GENOMIC DNA]</scope>
    <source>
        <strain evidence="6">ATCC BAA-1151 / DSM 17278 / SZ</strain>
    </source>
</reference>
<gene>
    <name evidence="5" type="ordered locus">Glov_2836</name>
</gene>
<feature type="domain" description="Fido" evidence="4">
    <location>
        <begin position="96"/>
        <end position="231"/>
    </location>
</feature>
<dbReference type="Pfam" id="PF02661">
    <property type="entry name" value="Fic"/>
    <property type="match status" value="1"/>
</dbReference>
<dbReference type="HOGENOM" id="CLU_040460_3_2_7"/>
<dbReference type="KEGG" id="glo:Glov_2836"/>
<dbReference type="RefSeq" id="WP_012470878.1">
    <property type="nucleotide sequence ID" value="NC_010814.1"/>
</dbReference>
<feature type="binding site" evidence="2">
    <location>
        <begin position="178"/>
        <end position="185"/>
    </location>
    <ligand>
        <name>ATP</name>
        <dbReference type="ChEBI" id="CHEBI:30616"/>
    </ligand>
</feature>
<dbReference type="OrthoDB" id="9813719at2"/>
<evidence type="ECO:0000256" key="2">
    <source>
        <dbReference type="PIRSR" id="PIRSR640198-2"/>
    </source>
</evidence>
<evidence type="ECO:0000256" key="3">
    <source>
        <dbReference type="PIRSR" id="PIRSR640198-3"/>
    </source>
</evidence>
<dbReference type="PANTHER" id="PTHR13504:SF38">
    <property type="entry name" value="FIDO DOMAIN-CONTAINING PROTEIN"/>
    <property type="match status" value="1"/>
</dbReference>
<dbReference type="eggNOG" id="COG3177">
    <property type="taxonomic scope" value="Bacteria"/>
</dbReference>
<keyword evidence="2" id="KW-0067">ATP-binding</keyword>
<dbReference type="EMBL" id="CP001089">
    <property type="protein sequence ID" value="ACD96549.1"/>
    <property type="molecule type" value="Genomic_DNA"/>
</dbReference>